<dbReference type="Proteomes" id="UP000232003">
    <property type="component" value="Plasmid pNFSY08"/>
</dbReference>
<evidence type="ECO:0000313" key="1">
    <source>
        <dbReference type="EMBL" id="AUB44358.1"/>
    </source>
</evidence>
<dbReference type="KEGG" id="nfl:COO91_10581"/>
<sequence length="57" mass="6161">MTQGIASNLSLQVGDYQDKILLPATDANAEVSEIPSPGSEKGRLLPLELCNRHLNEI</sequence>
<reference evidence="1 2" key="1">
    <citation type="submission" date="2017-11" db="EMBL/GenBank/DDBJ databases">
        <title>Complete genome of a free-living desiccation-tolerant cyanobacterium and its photosynthetic adaptation to extreme terrestrial habitat.</title>
        <authorList>
            <person name="Shang J."/>
        </authorList>
    </citation>
    <scope>NUCLEOTIDE SEQUENCE [LARGE SCALE GENOMIC DNA]</scope>
    <source>
        <strain evidence="1 2">CCNUN1</strain>
        <plasmid evidence="2">pnfsy08</plasmid>
    </source>
</reference>
<dbReference type="EMBL" id="CP024793">
    <property type="protein sequence ID" value="AUB44358.1"/>
    <property type="molecule type" value="Genomic_DNA"/>
</dbReference>
<keyword evidence="2" id="KW-1185">Reference proteome</keyword>
<geneLocation type="plasmid" evidence="2">
    <name>pnfsy08</name>
</geneLocation>
<accession>A0A2K8T9I9</accession>
<gene>
    <name evidence="1" type="ORF">COO91_10581</name>
</gene>
<dbReference type="AlphaFoldDB" id="A0A2K8T9I9"/>
<protein>
    <submittedName>
        <fullName evidence="1">Uncharacterized protein</fullName>
    </submittedName>
</protein>
<proteinExistence type="predicted"/>
<organism evidence="1 2">
    <name type="scientific">Nostoc flagelliforme CCNUN1</name>
    <dbReference type="NCBI Taxonomy" id="2038116"/>
    <lineage>
        <taxon>Bacteria</taxon>
        <taxon>Bacillati</taxon>
        <taxon>Cyanobacteriota</taxon>
        <taxon>Cyanophyceae</taxon>
        <taxon>Nostocales</taxon>
        <taxon>Nostocaceae</taxon>
        <taxon>Nostoc</taxon>
    </lineage>
</organism>
<keyword evidence="1" id="KW-0614">Plasmid</keyword>
<evidence type="ECO:0000313" key="2">
    <source>
        <dbReference type="Proteomes" id="UP000232003"/>
    </source>
</evidence>
<name>A0A2K8T9I9_9NOSO</name>
<dbReference type="RefSeq" id="WP_157816990.1">
    <property type="nucleotide sequence ID" value="NZ_CAWNNC010000009.1"/>
</dbReference>